<dbReference type="Proteomes" id="UP000078534">
    <property type="component" value="Unassembled WGS sequence"/>
</dbReference>
<evidence type="ECO:0000313" key="2">
    <source>
        <dbReference type="EMBL" id="OAS89349.1"/>
    </source>
</evidence>
<sequence>MTDLMSGLNRILEWVMRLSVINLLWIGFNLPICYLVLSLLYANDSSALFMLLATIIILAPFFFFPATTAMFGVARKWVMGDHDVPLVKSYWKYYKENYVRSLCGGIIFTLIWIVWGVDFYFFSKVNIIISSLFLVGFFFLFLITLFFFANTVHADLKLFTSIKNSFFLSLVYPLTNLVIVVITGIIIYVSLTMFTFLIPFFMGTLIAFIAFAGYYQKVVKIHGDNREVTE</sequence>
<gene>
    <name evidence="2" type="ORF">A6K24_02010</name>
</gene>
<feature type="transmembrane region" description="Helical" evidence="1">
    <location>
        <begin position="98"/>
        <end position="115"/>
    </location>
</feature>
<dbReference type="RefSeq" id="WP_066325030.1">
    <property type="nucleotide sequence ID" value="NZ_LWSG01000001.1"/>
</dbReference>
<keyword evidence="1" id="KW-0472">Membrane</keyword>
<name>A0A179T864_9BACI</name>
<keyword evidence="1" id="KW-0812">Transmembrane</keyword>
<evidence type="ECO:0008006" key="4">
    <source>
        <dbReference type="Google" id="ProtNLM"/>
    </source>
</evidence>
<organism evidence="2 3">
    <name type="scientific">Metabacillus litoralis</name>
    <dbReference type="NCBI Taxonomy" id="152268"/>
    <lineage>
        <taxon>Bacteria</taxon>
        <taxon>Bacillati</taxon>
        <taxon>Bacillota</taxon>
        <taxon>Bacilli</taxon>
        <taxon>Bacillales</taxon>
        <taxon>Bacillaceae</taxon>
        <taxon>Metabacillus</taxon>
    </lineage>
</organism>
<feature type="transmembrane region" description="Helical" evidence="1">
    <location>
        <begin position="127"/>
        <end position="149"/>
    </location>
</feature>
<keyword evidence="1" id="KW-1133">Transmembrane helix</keyword>
<evidence type="ECO:0000256" key="1">
    <source>
        <dbReference type="SAM" id="Phobius"/>
    </source>
</evidence>
<feature type="transmembrane region" description="Helical" evidence="1">
    <location>
        <begin position="48"/>
        <end position="73"/>
    </location>
</feature>
<proteinExistence type="predicted"/>
<protein>
    <recommendedName>
        <fullName evidence="4">DUF624 domain-containing protein</fullName>
    </recommendedName>
</protein>
<dbReference type="Pfam" id="PF04854">
    <property type="entry name" value="DUF624"/>
    <property type="match status" value="1"/>
</dbReference>
<dbReference type="InterPro" id="IPR006938">
    <property type="entry name" value="DUF624"/>
</dbReference>
<dbReference type="EMBL" id="LWSG01000001">
    <property type="protein sequence ID" value="OAS89349.1"/>
    <property type="molecule type" value="Genomic_DNA"/>
</dbReference>
<feature type="transmembrane region" description="Helical" evidence="1">
    <location>
        <begin position="20"/>
        <end position="42"/>
    </location>
</feature>
<dbReference type="STRING" id="152268.A6K24_02010"/>
<feature type="transmembrane region" description="Helical" evidence="1">
    <location>
        <begin position="170"/>
        <end position="190"/>
    </location>
</feature>
<reference evidence="3" key="1">
    <citation type="submission" date="2016-04" db="EMBL/GenBank/DDBJ databases">
        <authorList>
            <person name="Lyu Z."/>
            <person name="Lyu W."/>
        </authorList>
    </citation>
    <scope>NUCLEOTIDE SEQUENCE [LARGE SCALE GENOMIC DNA]</scope>
    <source>
        <strain evidence="3">C44</strain>
    </source>
</reference>
<keyword evidence="3" id="KW-1185">Reference proteome</keyword>
<feature type="transmembrane region" description="Helical" evidence="1">
    <location>
        <begin position="196"/>
        <end position="215"/>
    </location>
</feature>
<comment type="caution">
    <text evidence="2">The sequence shown here is derived from an EMBL/GenBank/DDBJ whole genome shotgun (WGS) entry which is preliminary data.</text>
</comment>
<accession>A0A179T864</accession>
<dbReference type="AlphaFoldDB" id="A0A179T864"/>
<dbReference type="OrthoDB" id="2182676at2"/>
<evidence type="ECO:0000313" key="3">
    <source>
        <dbReference type="Proteomes" id="UP000078534"/>
    </source>
</evidence>